<name>A0AA38HIE4_9CUCU</name>
<dbReference type="AlphaFoldDB" id="A0AA38HIE4"/>
<evidence type="ECO:0000313" key="1">
    <source>
        <dbReference type="EMBL" id="KAJ3615989.1"/>
    </source>
</evidence>
<gene>
    <name evidence="1" type="ORF">Zmor_012143</name>
</gene>
<sequence length="112" mass="12663">MHYPCVYKHYGEPIAANTSMQRISPAISKCANRLFEIKFCKRAAAVHAPADRCQNAQSKNELPKSESIYPSHVLYIGYIRLNLGLVMTEERHTPESVSSLVARLLLAKKVYK</sequence>
<protein>
    <submittedName>
        <fullName evidence="1">Uncharacterized protein</fullName>
    </submittedName>
</protein>
<comment type="caution">
    <text evidence="1">The sequence shown here is derived from an EMBL/GenBank/DDBJ whole genome shotgun (WGS) entry which is preliminary data.</text>
</comment>
<keyword evidence="2" id="KW-1185">Reference proteome</keyword>
<dbReference type="Proteomes" id="UP001168821">
    <property type="component" value="Unassembled WGS sequence"/>
</dbReference>
<accession>A0AA38HIE4</accession>
<proteinExistence type="predicted"/>
<reference evidence="1" key="1">
    <citation type="journal article" date="2023" name="G3 (Bethesda)">
        <title>Whole genome assemblies of Zophobas morio and Tenebrio molitor.</title>
        <authorList>
            <person name="Kaur S."/>
            <person name="Stinson S.A."/>
            <person name="diCenzo G.C."/>
        </authorList>
    </citation>
    <scope>NUCLEOTIDE SEQUENCE</scope>
    <source>
        <strain evidence="1">QUZm001</strain>
    </source>
</reference>
<evidence type="ECO:0000313" key="2">
    <source>
        <dbReference type="Proteomes" id="UP001168821"/>
    </source>
</evidence>
<organism evidence="1 2">
    <name type="scientific">Zophobas morio</name>
    <dbReference type="NCBI Taxonomy" id="2755281"/>
    <lineage>
        <taxon>Eukaryota</taxon>
        <taxon>Metazoa</taxon>
        <taxon>Ecdysozoa</taxon>
        <taxon>Arthropoda</taxon>
        <taxon>Hexapoda</taxon>
        <taxon>Insecta</taxon>
        <taxon>Pterygota</taxon>
        <taxon>Neoptera</taxon>
        <taxon>Endopterygota</taxon>
        <taxon>Coleoptera</taxon>
        <taxon>Polyphaga</taxon>
        <taxon>Cucujiformia</taxon>
        <taxon>Tenebrionidae</taxon>
        <taxon>Zophobas</taxon>
    </lineage>
</organism>
<dbReference type="EMBL" id="JALNTZ010003781">
    <property type="protein sequence ID" value="KAJ3615989.1"/>
    <property type="molecule type" value="Genomic_DNA"/>
</dbReference>